<gene>
    <name evidence="1" type="ORF">L1987_57238</name>
</gene>
<dbReference type="EMBL" id="CM042036">
    <property type="protein sequence ID" value="KAI3744162.1"/>
    <property type="molecule type" value="Genomic_DNA"/>
</dbReference>
<evidence type="ECO:0000313" key="1">
    <source>
        <dbReference type="EMBL" id="KAI3744162.1"/>
    </source>
</evidence>
<dbReference type="Proteomes" id="UP001056120">
    <property type="component" value="Linkage Group LG19"/>
</dbReference>
<keyword evidence="2" id="KW-1185">Reference proteome</keyword>
<sequence>MYPRRGPTSNELNIQLDDDDDDDGDDDDSKSVIHEKEGQCADATDGAPIEETIVNEREKIKDTVEYKQAQEDELSTTQLALKIQADDAQQQRRLLKRKKAEKSRLLDIKKRQKQRVEEIRESQKQDEENMNNREIYRIEVQQELKKLEMTCHDMASLLCGLGIFVNSPYATSQQVHAAYKRALLSFHPDRASGSDTRQQVEAEEKFKLISRMKEKVNNIPSLK</sequence>
<protein>
    <submittedName>
        <fullName evidence="1">Uncharacterized protein</fullName>
    </submittedName>
</protein>
<proteinExistence type="predicted"/>
<evidence type="ECO:0000313" key="2">
    <source>
        <dbReference type="Proteomes" id="UP001056120"/>
    </source>
</evidence>
<comment type="caution">
    <text evidence="1">The sequence shown here is derived from an EMBL/GenBank/DDBJ whole genome shotgun (WGS) entry which is preliminary data.</text>
</comment>
<organism evidence="1 2">
    <name type="scientific">Smallanthus sonchifolius</name>
    <dbReference type="NCBI Taxonomy" id="185202"/>
    <lineage>
        <taxon>Eukaryota</taxon>
        <taxon>Viridiplantae</taxon>
        <taxon>Streptophyta</taxon>
        <taxon>Embryophyta</taxon>
        <taxon>Tracheophyta</taxon>
        <taxon>Spermatophyta</taxon>
        <taxon>Magnoliopsida</taxon>
        <taxon>eudicotyledons</taxon>
        <taxon>Gunneridae</taxon>
        <taxon>Pentapetalae</taxon>
        <taxon>asterids</taxon>
        <taxon>campanulids</taxon>
        <taxon>Asterales</taxon>
        <taxon>Asteraceae</taxon>
        <taxon>Asteroideae</taxon>
        <taxon>Heliantheae alliance</taxon>
        <taxon>Millerieae</taxon>
        <taxon>Smallanthus</taxon>
    </lineage>
</organism>
<name>A0ACB9DCX4_9ASTR</name>
<reference evidence="2" key="1">
    <citation type="journal article" date="2022" name="Mol. Ecol. Resour.">
        <title>The genomes of chicory, endive, great burdock and yacon provide insights into Asteraceae palaeo-polyploidization history and plant inulin production.</title>
        <authorList>
            <person name="Fan W."/>
            <person name="Wang S."/>
            <person name="Wang H."/>
            <person name="Wang A."/>
            <person name="Jiang F."/>
            <person name="Liu H."/>
            <person name="Zhao H."/>
            <person name="Xu D."/>
            <person name="Zhang Y."/>
        </authorList>
    </citation>
    <scope>NUCLEOTIDE SEQUENCE [LARGE SCALE GENOMIC DNA]</scope>
    <source>
        <strain evidence="2">cv. Yunnan</strain>
    </source>
</reference>
<reference evidence="1 2" key="2">
    <citation type="journal article" date="2022" name="Mol. Ecol. Resour.">
        <title>The genomes of chicory, endive, great burdock and yacon provide insights into Asteraceae paleo-polyploidization history and plant inulin production.</title>
        <authorList>
            <person name="Fan W."/>
            <person name="Wang S."/>
            <person name="Wang H."/>
            <person name="Wang A."/>
            <person name="Jiang F."/>
            <person name="Liu H."/>
            <person name="Zhao H."/>
            <person name="Xu D."/>
            <person name="Zhang Y."/>
        </authorList>
    </citation>
    <scope>NUCLEOTIDE SEQUENCE [LARGE SCALE GENOMIC DNA]</scope>
    <source>
        <strain evidence="2">cv. Yunnan</strain>
        <tissue evidence="1">Leaves</tissue>
    </source>
</reference>
<accession>A0ACB9DCX4</accession>